<feature type="repeat" description="TPR" evidence="1">
    <location>
        <begin position="58"/>
        <end position="91"/>
    </location>
</feature>
<feature type="region of interest" description="Disordered" evidence="2">
    <location>
        <begin position="165"/>
        <end position="184"/>
    </location>
</feature>
<reference evidence="4" key="1">
    <citation type="journal article" date="2021" name="PeerJ">
        <title>Extensive microbial diversity within the chicken gut microbiome revealed by metagenomics and culture.</title>
        <authorList>
            <person name="Gilroy R."/>
            <person name="Ravi A."/>
            <person name="Getino M."/>
            <person name="Pursley I."/>
            <person name="Horton D.L."/>
            <person name="Alikhan N.F."/>
            <person name="Baker D."/>
            <person name="Gharbi K."/>
            <person name="Hall N."/>
            <person name="Watson M."/>
            <person name="Adriaenssens E.M."/>
            <person name="Foster-Nyarko E."/>
            <person name="Jarju S."/>
            <person name="Secka A."/>
            <person name="Antonio M."/>
            <person name="Oren A."/>
            <person name="Chaudhuri R.R."/>
            <person name="La Ragione R."/>
            <person name="Hildebrand F."/>
            <person name="Pallen M.J."/>
        </authorList>
    </citation>
    <scope>NUCLEOTIDE SEQUENCE</scope>
    <source>
        <strain evidence="4">CHK196-3914</strain>
    </source>
</reference>
<dbReference type="PROSITE" id="PS50293">
    <property type="entry name" value="TPR_REGION"/>
    <property type="match status" value="1"/>
</dbReference>
<evidence type="ECO:0000256" key="3">
    <source>
        <dbReference type="SAM" id="SignalP"/>
    </source>
</evidence>
<feature type="repeat" description="TPR" evidence="1">
    <location>
        <begin position="93"/>
        <end position="126"/>
    </location>
</feature>
<name>A0A9D2K158_9FIRM</name>
<dbReference type="SMART" id="SM00028">
    <property type="entry name" value="TPR"/>
    <property type="match status" value="2"/>
</dbReference>
<reference evidence="4" key="2">
    <citation type="submission" date="2021-04" db="EMBL/GenBank/DDBJ databases">
        <authorList>
            <person name="Gilroy R."/>
        </authorList>
    </citation>
    <scope>NUCLEOTIDE SEQUENCE</scope>
    <source>
        <strain evidence="4">CHK196-3914</strain>
    </source>
</reference>
<dbReference type="InterPro" id="IPR019734">
    <property type="entry name" value="TPR_rpt"/>
</dbReference>
<accession>A0A9D2K158</accession>
<dbReference type="EMBL" id="DXAY01000041">
    <property type="protein sequence ID" value="HIZ73973.1"/>
    <property type="molecule type" value="Genomic_DNA"/>
</dbReference>
<dbReference type="PROSITE" id="PS51257">
    <property type="entry name" value="PROKAR_LIPOPROTEIN"/>
    <property type="match status" value="1"/>
</dbReference>
<dbReference type="SUPFAM" id="SSF48452">
    <property type="entry name" value="TPR-like"/>
    <property type="match status" value="1"/>
</dbReference>
<dbReference type="Proteomes" id="UP000824116">
    <property type="component" value="Unassembled WGS sequence"/>
</dbReference>
<protein>
    <submittedName>
        <fullName evidence="4">Tetratricopeptide repeat protein</fullName>
    </submittedName>
</protein>
<dbReference type="Pfam" id="PF13432">
    <property type="entry name" value="TPR_16"/>
    <property type="match status" value="1"/>
</dbReference>
<dbReference type="AlphaFoldDB" id="A0A9D2K158"/>
<feature type="signal peptide" evidence="3">
    <location>
        <begin position="1"/>
        <end position="20"/>
    </location>
</feature>
<dbReference type="PROSITE" id="PS50005">
    <property type="entry name" value="TPR"/>
    <property type="match status" value="2"/>
</dbReference>
<evidence type="ECO:0000313" key="5">
    <source>
        <dbReference type="Proteomes" id="UP000824116"/>
    </source>
</evidence>
<evidence type="ECO:0000256" key="1">
    <source>
        <dbReference type="PROSITE-ProRule" id="PRU00339"/>
    </source>
</evidence>
<evidence type="ECO:0000313" key="4">
    <source>
        <dbReference type="EMBL" id="HIZ73973.1"/>
    </source>
</evidence>
<dbReference type="Gene3D" id="1.25.40.10">
    <property type="entry name" value="Tetratricopeptide repeat domain"/>
    <property type="match status" value="1"/>
</dbReference>
<gene>
    <name evidence="4" type="ORF">H9723_01830</name>
</gene>
<keyword evidence="1" id="KW-0802">TPR repeat</keyword>
<evidence type="ECO:0000256" key="2">
    <source>
        <dbReference type="SAM" id="MobiDB-lite"/>
    </source>
</evidence>
<keyword evidence="3" id="KW-0732">Signal</keyword>
<comment type="caution">
    <text evidence="4">The sequence shown here is derived from an EMBL/GenBank/DDBJ whole genome shotgun (WGS) entry which is preliminary data.</text>
</comment>
<organism evidence="4 5">
    <name type="scientific">Candidatus Mediterraneibacter stercoravium</name>
    <dbReference type="NCBI Taxonomy" id="2838685"/>
    <lineage>
        <taxon>Bacteria</taxon>
        <taxon>Bacillati</taxon>
        <taxon>Bacillota</taxon>
        <taxon>Clostridia</taxon>
        <taxon>Lachnospirales</taxon>
        <taxon>Lachnospiraceae</taxon>
        <taxon>Mediterraneibacter</taxon>
    </lineage>
</organism>
<feature type="chain" id="PRO_5039542645" evidence="3">
    <location>
        <begin position="21"/>
        <end position="184"/>
    </location>
</feature>
<dbReference type="InterPro" id="IPR011990">
    <property type="entry name" value="TPR-like_helical_dom_sf"/>
</dbReference>
<proteinExistence type="predicted"/>
<sequence>MGRKRIGLICTALLSACLLAGCSSALKEGTEALGAGDYEKALTDFQEAASDEDRETAAEGYRGLGIVYYESGDYGQALEAFENALDNGAEQTVQLYNLMGAAAMQEQNYEKALEYFQAGLELAETQSGEDSADAGMIQEMEYNEIVCYEQTADWENAKQKITEYTEKYPDDENAKKEAEFLETR</sequence>